<proteinExistence type="predicted"/>
<dbReference type="Gene3D" id="2.60.40.1400">
    <property type="entry name" value="G protein-activated inward rectifier potassium channel 1"/>
    <property type="match status" value="1"/>
</dbReference>
<evidence type="ECO:0000256" key="1">
    <source>
        <dbReference type="SAM" id="Phobius"/>
    </source>
</evidence>
<keyword evidence="1" id="KW-1133">Transmembrane helix</keyword>
<organism evidence="2 3">
    <name type="scientific">Tetraparma gracilis</name>
    <dbReference type="NCBI Taxonomy" id="2962635"/>
    <lineage>
        <taxon>Eukaryota</taxon>
        <taxon>Sar</taxon>
        <taxon>Stramenopiles</taxon>
        <taxon>Ochrophyta</taxon>
        <taxon>Bolidophyceae</taxon>
        <taxon>Parmales</taxon>
        <taxon>Triparmaceae</taxon>
        <taxon>Tetraparma</taxon>
    </lineage>
</organism>
<dbReference type="Proteomes" id="UP001165060">
    <property type="component" value="Unassembled WGS sequence"/>
</dbReference>
<evidence type="ECO:0000313" key="2">
    <source>
        <dbReference type="EMBL" id="GMI29126.1"/>
    </source>
</evidence>
<keyword evidence="3" id="KW-1185">Reference proteome</keyword>
<keyword evidence="1" id="KW-0472">Membrane</keyword>
<reference evidence="2 3" key="1">
    <citation type="journal article" date="2023" name="Commun. Biol.">
        <title>Genome analysis of Parmales, the sister group of diatoms, reveals the evolutionary specialization of diatoms from phago-mixotrophs to photoautotrophs.</title>
        <authorList>
            <person name="Ban H."/>
            <person name="Sato S."/>
            <person name="Yoshikawa S."/>
            <person name="Yamada K."/>
            <person name="Nakamura Y."/>
            <person name="Ichinomiya M."/>
            <person name="Sato N."/>
            <person name="Blanc-Mathieu R."/>
            <person name="Endo H."/>
            <person name="Kuwata A."/>
            <person name="Ogata H."/>
        </authorList>
    </citation>
    <scope>NUCLEOTIDE SEQUENCE [LARGE SCALE GENOMIC DNA]</scope>
</reference>
<gene>
    <name evidence="2" type="ORF">TeGR_g4436</name>
</gene>
<evidence type="ECO:0000313" key="3">
    <source>
        <dbReference type="Proteomes" id="UP001165060"/>
    </source>
</evidence>
<dbReference type="Gene3D" id="1.10.287.70">
    <property type="match status" value="1"/>
</dbReference>
<feature type="transmembrane region" description="Helical" evidence="1">
    <location>
        <begin position="38"/>
        <end position="61"/>
    </location>
</feature>
<protein>
    <submittedName>
        <fullName evidence="2">Uncharacterized protein</fullName>
    </submittedName>
</protein>
<accession>A0ABQ6MNA7</accession>
<comment type="caution">
    <text evidence="2">The sequence shown here is derived from an EMBL/GenBank/DDBJ whole genome shotgun (WGS) entry which is preliminary data.</text>
</comment>
<name>A0ABQ6MNA7_9STRA</name>
<sequence length="320" mass="36006">PPPYSPSLTGEGDELFFSLGIFDEIYYHLTTVISWRKLLLLQVIIEVLLVLTFTTLIYALASIEGSSPEFSQKFLVCLTSVRLSTDSVFGWREGPESSGIETLLLTTESWLHWLLLNITSAIIVARALKPQRKLVFAHDCAVDDKLLVVKVRNLRWKHTGSVMSNVRVSMCAKDMNGVSYPVEVKEPHMPLWTSMAASLPIQHKIDDPSSPFHPEHEMGGVDRVMNVSVHVEAEDRDGNRVSASAIYFNPEGGRTSYLLDKGHHIPRIIWGGKFADSVRLFRDLDKKPIFDAPHLAVNFDSFVRIVKANRPPRKSAEEEV</sequence>
<keyword evidence="1" id="KW-0812">Transmembrane</keyword>
<dbReference type="InterPro" id="IPR013518">
    <property type="entry name" value="K_chnl_inward-rec_Kir_cyto"/>
</dbReference>
<feature type="non-terminal residue" evidence="2">
    <location>
        <position position="1"/>
    </location>
</feature>
<dbReference type="EMBL" id="BRYB01004321">
    <property type="protein sequence ID" value="GMI29126.1"/>
    <property type="molecule type" value="Genomic_DNA"/>
</dbReference>